<keyword evidence="2" id="KW-1185">Reference proteome</keyword>
<dbReference type="EMBL" id="PVYX01000001">
    <property type="protein sequence ID" value="PRX57688.1"/>
    <property type="molecule type" value="Genomic_DNA"/>
</dbReference>
<accession>A0A2T0MJC3</accession>
<protein>
    <submittedName>
        <fullName evidence="1">Uncharacterized protein</fullName>
    </submittedName>
</protein>
<gene>
    <name evidence="1" type="ORF">CLV81_1698</name>
</gene>
<dbReference type="AlphaFoldDB" id="A0A2T0MJC3"/>
<comment type="caution">
    <text evidence="1">The sequence shown here is derived from an EMBL/GenBank/DDBJ whole genome shotgun (WGS) entry which is preliminary data.</text>
</comment>
<proteinExistence type="predicted"/>
<dbReference type="Proteomes" id="UP000237640">
    <property type="component" value="Unassembled WGS sequence"/>
</dbReference>
<organism evidence="1 2">
    <name type="scientific">Flagellimonas meridianipacifica</name>
    <dbReference type="NCBI Taxonomy" id="1080225"/>
    <lineage>
        <taxon>Bacteria</taxon>
        <taxon>Pseudomonadati</taxon>
        <taxon>Bacteroidota</taxon>
        <taxon>Flavobacteriia</taxon>
        <taxon>Flavobacteriales</taxon>
        <taxon>Flavobacteriaceae</taxon>
        <taxon>Flagellimonas</taxon>
    </lineage>
</organism>
<name>A0A2T0MJC3_9FLAO</name>
<sequence>MRSLNSFKSFLKNVTDSRIDFKWFKNLNRTMNLEEPKLYQNAQTFILT</sequence>
<evidence type="ECO:0000313" key="1">
    <source>
        <dbReference type="EMBL" id="PRX57688.1"/>
    </source>
</evidence>
<evidence type="ECO:0000313" key="2">
    <source>
        <dbReference type="Proteomes" id="UP000237640"/>
    </source>
</evidence>
<reference evidence="1 2" key="1">
    <citation type="submission" date="2018-03" db="EMBL/GenBank/DDBJ databases">
        <title>Genomic Encyclopedia of Archaeal and Bacterial Type Strains, Phase II (KMG-II): from individual species to whole genera.</title>
        <authorList>
            <person name="Goeker M."/>
        </authorList>
    </citation>
    <scope>NUCLEOTIDE SEQUENCE [LARGE SCALE GENOMIC DNA]</scope>
    <source>
        <strain evidence="1 2">DSM 25027</strain>
    </source>
</reference>